<dbReference type="Gene3D" id="3.30.300.30">
    <property type="match status" value="1"/>
</dbReference>
<dbReference type="InterPro" id="IPR000873">
    <property type="entry name" value="AMP-dep_synth/lig_dom"/>
</dbReference>
<dbReference type="PANTHER" id="PTHR43767:SF1">
    <property type="entry name" value="NONRIBOSOMAL PEPTIDE SYNTHASE PES1 (EUROFUNG)-RELATED"/>
    <property type="match status" value="1"/>
</dbReference>
<feature type="domain" description="AMP-dependent synthetase/ligase" evidence="1">
    <location>
        <begin position="14"/>
        <end position="374"/>
    </location>
</feature>
<reference evidence="3 4" key="1">
    <citation type="submission" date="2024-09" db="EMBL/GenBank/DDBJ databases">
        <authorList>
            <person name="Sun Q."/>
            <person name="Mori K."/>
        </authorList>
    </citation>
    <scope>NUCLEOTIDE SEQUENCE [LARGE SCALE GENOMIC DNA]</scope>
    <source>
        <strain evidence="3 4">JCM 11683</strain>
    </source>
</reference>
<dbReference type="RefSeq" id="WP_376840605.1">
    <property type="nucleotide sequence ID" value="NZ_JBHMAU010000066.1"/>
</dbReference>
<dbReference type="Proteomes" id="UP001589707">
    <property type="component" value="Unassembled WGS sequence"/>
</dbReference>
<keyword evidence="4" id="KW-1185">Reference proteome</keyword>
<dbReference type="Gene3D" id="3.40.50.12780">
    <property type="entry name" value="N-terminal domain of ligase-like"/>
    <property type="match status" value="1"/>
</dbReference>
<feature type="domain" description="AMP-binding enzyme C-terminal" evidence="2">
    <location>
        <begin position="424"/>
        <end position="494"/>
    </location>
</feature>
<evidence type="ECO:0000259" key="1">
    <source>
        <dbReference type="Pfam" id="PF00501"/>
    </source>
</evidence>
<dbReference type="EMBL" id="JBHMAU010000066">
    <property type="protein sequence ID" value="MFB9776747.1"/>
    <property type="molecule type" value="Genomic_DNA"/>
</dbReference>
<evidence type="ECO:0000313" key="3">
    <source>
        <dbReference type="EMBL" id="MFB9776747.1"/>
    </source>
</evidence>
<dbReference type="InterPro" id="IPR042099">
    <property type="entry name" value="ANL_N_sf"/>
</dbReference>
<comment type="caution">
    <text evidence="3">The sequence shown here is derived from an EMBL/GenBank/DDBJ whole genome shotgun (WGS) entry which is preliminary data.</text>
</comment>
<evidence type="ECO:0000259" key="2">
    <source>
        <dbReference type="Pfam" id="PF13193"/>
    </source>
</evidence>
<dbReference type="InterPro" id="IPR045851">
    <property type="entry name" value="AMP-bd_C_sf"/>
</dbReference>
<sequence length="522" mass="56288">MTTEGAQTIGTWLQQRAVADPRAIAIDDRGVLIDYASLCARAEALAEHLGTAGYGAGSRICTVSGNSIDHVAAFFACALAGAVFMPLSWRLTPAELSELLRRSEPDLVLIEDEHMSLGEEALRQWNQRDAHAAVPPHIDIAAAGIDLGLPAAHRSRPMRAARGEDPLLVIYTSGSEAAPKGVVLSHANCCANNEALAQAMPMTRDDVVLSMLPQHHVAAWNVQPLLAWREGATVVLERSFQPERVLQLIEQRQVTTMMGVPTQYQMLLDVPGSEARDFSSLRRAVVGGATIPIELAQAWAQRGVQLTQGYGLTEAGPNVLFLPPDELADNPGAVGRPYPSVDVQLVDPSTGNVLDGAATGELWVGGPSIFTGYLDDEAATAAAMSDGWLRTGDLVERDDAGIHRVVDRIKNIYVSGGENVAPAEVELVLLAHDHVDEAVVVSAPDPVWGERGVAFVVTREPVRAEDLLAFARTRLAGFKIPVHVEFVDELPKSTIEKIARHRLRRRAQKAVESLRQKGQTHA</sequence>
<dbReference type="InterPro" id="IPR025110">
    <property type="entry name" value="AMP-bd_C"/>
</dbReference>
<proteinExistence type="predicted"/>
<protein>
    <submittedName>
        <fullName evidence="3">Class I adenylate-forming enzyme family protein</fullName>
    </submittedName>
</protein>
<accession>A0ABV5X4U6</accession>
<gene>
    <name evidence="3" type="ORF">ACFFN1_10105</name>
</gene>
<dbReference type="PANTHER" id="PTHR43767">
    <property type="entry name" value="LONG-CHAIN-FATTY-ACID--COA LIGASE"/>
    <property type="match status" value="1"/>
</dbReference>
<dbReference type="Pfam" id="PF00501">
    <property type="entry name" value="AMP-binding"/>
    <property type="match status" value="1"/>
</dbReference>
<dbReference type="InterPro" id="IPR050237">
    <property type="entry name" value="ATP-dep_AMP-bd_enzyme"/>
</dbReference>
<organism evidence="3 4">
    <name type="scientific">Brevibacterium otitidis</name>
    <dbReference type="NCBI Taxonomy" id="53364"/>
    <lineage>
        <taxon>Bacteria</taxon>
        <taxon>Bacillati</taxon>
        <taxon>Actinomycetota</taxon>
        <taxon>Actinomycetes</taxon>
        <taxon>Micrococcales</taxon>
        <taxon>Brevibacteriaceae</taxon>
        <taxon>Brevibacterium</taxon>
    </lineage>
</organism>
<evidence type="ECO:0000313" key="4">
    <source>
        <dbReference type="Proteomes" id="UP001589707"/>
    </source>
</evidence>
<dbReference type="Pfam" id="PF13193">
    <property type="entry name" value="AMP-binding_C"/>
    <property type="match status" value="1"/>
</dbReference>
<name>A0ABV5X4U6_9MICO</name>
<dbReference type="SUPFAM" id="SSF56801">
    <property type="entry name" value="Acetyl-CoA synthetase-like"/>
    <property type="match status" value="1"/>
</dbReference>